<evidence type="ECO:0000256" key="4">
    <source>
        <dbReference type="ARBA" id="ARBA00022692"/>
    </source>
</evidence>
<reference evidence="9 10" key="1">
    <citation type="submission" date="2019-06" db="EMBL/GenBank/DDBJ databases">
        <title>A chromosomal-level reference genome of Carpinus fangiana (Coryloideae, Betulaceae).</title>
        <authorList>
            <person name="Yang X."/>
            <person name="Wang Z."/>
            <person name="Zhang L."/>
            <person name="Hao G."/>
            <person name="Liu J."/>
            <person name="Yang Y."/>
        </authorList>
    </citation>
    <scope>NUCLEOTIDE SEQUENCE [LARGE SCALE GENOMIC DNA]</scope>
    <source>
        <strain evidence="9">Cfa_2016G</strain>
        <tissue evidence="9">Leaf</tissue>
    </source>
</reference>
<evidence type="ECO:0000256" key="6">
    <source>
        <dbReference type="ARBA" id="ARBA00023136"/>
    </source>
</evidence>
<sequence length="201" mass="22422">MTTYGTIPSEPPTSSNLQYVSLAKERIKGGLATRRPWQEMIQPHALNLPTTFSQCFQRIKTNIALFRMNYAIVVLFILFLSLLWHPISLIVFIIMMFAWLFLYFLRDDPLMVSGSMIDDRTVMAVLSVVTVIALFLTNAKSNIIVALAIGVVVLVVHGALRKTDDDDDDQFFVDEEGLRSAGGENAKMPLKNAASSSYSLS</sequence>
<dbReference type="EMBL" id="CM017321">
    <property type="protein sequence ID" value="KAE7998564.1"/>
    <property type="molecule type" value="Genomic_DNA"/>
</dbReference>
<feature type="region of interest" description="Disordered" evidence="8">
    <location>
        <begin position="181"/>
        <end position="201"/>
    </location>
</feature>
<dbReference type="GO" id="GO:0005783">
    <property type="term" value="C:endoplasmic reticulum"/>
    <property type="evidence" value="ECO:0007669"/>
    <property type="project" value="UniProtKB-ARBA"/>
</dbReference>
<dbReference type="Proteomes" id="UP000327013">
    <property type="component" value="Chromosome 1"/>
</dbReference>
<keyword evidence="4 7" id="KW-0812">Transmembrane</keyword>
<protein>
    <recommendedName>
        <fullName evidence="7">PRA1 family protein</fullName>
    </recommendedName>
</protein>
<feature type="transmembrane region" description="Helical" evidence="7">
    <location>
        <begin position="117"/>
        <end position="137"/>
    </location>
</feature>
<organism evidence="9 10">
    <name type="scientific">Carpinus fangiana</name>
    <dbReference type="NCBI Taxonomy" id="176857"/>
    <lineage>
        <taxon>Eukaryota</taxon>
        <taxon>Viridiplantae</taxon>
        <taxon>Streptophyta</taxon>
        <taxon>Embryophyta</taxon>
        <taxon>Tracheophyta</taxon>
        <taxon>Spermatophyta</taxon>
        <taxon>Magnoliopsida</taxon>
        <taxon>eudicotyledons</taxon>
        <taxon>Gunneridae</taxon>
        <taxon>Pentapetalae</taxon>
        <taxon>rosids</taxon>
        <taxon>fabids</taxon>
        <taxon>Fagales</taxon>
        <taxon>Betulaceae</taxon>
        <taxon>Carpinus</taxon>
    </lineage>
</organism>
<dbReference type="OrthoDB" id="63113at2759"/>
<evidence type="ECO:0000313" key="9">
    <source>
        <dbReference type="EMBL" id="KAE7998564.1"/>
    </source>
</evidence>
<comment type="function">
    <text evidence="1 7">May be involved in both secretory and endocytic intracellular trafficking in the endosomal/prevacuolar compartments.</text>
</comment>
<comment type="subcellular location">
    <subcellularLocation>
        <location evidence="2">Endomembrane system</location>
        <topology evidence="2">Multi-pass membrane protein</topology>
    </subcellularLocation>
    <subcellularLocation>
        <location evidence="7">Membrane</location>
        <topology evidence="7">Multi-pass membrane protein</topology>
    </subcellularLocation>
</comment>
<keyword evidence="5 7" id="KW-1133">Transmembrane helix</keyword>
<dbReference type="InterPro" id="IPR004895">
    <property type="entry name" value="Prenylated_rab_accept_PRA1"/>
</dbReference>
<dbReference type="Pfam" id="PF03208">
    <property type="entry name" value="PRA1"/>
    <property type="match status" value="1"/>
</dbReference>
<evidence type="ECO:0000256" key="7">
    <source>
        <dbReference type="RuleBase" id="RU363107"/>
    </source>
</evidence>
<gene>
    <name evidence="9" type="ORF">FH972_003098</name>
</gene>
<evidence type="ECO:0000256" key="5">
    <source>
        <dbReference type="ARBA" id="ARBA00022989"/>
    </source>
</evidence>
<evidence type="ECO:0000256" key="3">
    <source>
        <dbReference type="ARBA" id="ARBA00006483"/>
    </source>
</evidence>
<name>A0A5N6QJK0_9ROSI</name>
<dbReference type="GO" id="GO:0016192">
    <property type="term" value="P:vesicle-mediated transport"/>
    <property type="evidence" value="ECO:0007669"/>
    <property type="project" value="UniProtKB-ARBA"/>
</dbReference>
<dbReference type="GO" id="GO:0005794">
    <property type="term" value="C:Golgi apparatus"/>
    <property type="evidence" value="ECO:0007669"/>
    <property type="project" value="TreeGrafter"/>
</dbReference>
<keyword evidence="6 7" id="KW-0472">Membrane</keyword>
<evidence type="ECO:0000256" key="2">
    <source>
        <dbReference type="ARBA" id="ARBA00004127"/>
    </source>
</evidence>
<accession>A0A5N6QJK0</accession>
<feature type="transmembrane region" description="Helical" evidence="7">
    <location>
        <begin position="143"/>
        <end position="160"/>
    </location>
</feature>
<keyword evidence="10" id="KW-1185">Reference proteome</keyword>
<dbReference type="PANTHER" id="PTHR19317:SF76">
    <property type="entry name" value="PRA1 FAMILY PROTEIN C"/>
    <property type="match status" value="1"/>
</dbReference>
<evidence type="ECO:0000313" key="10">
    <source>
        <dbReference type="Proteomes" id="UP000327013"/>
    </source>
</evidence>
<comment type="similarity">
    <text evidence="3 7">Belongs to the PRA1 family.</text>
</comment>
<keyword evidence="7" id="KW-0813">Transport</keyword>
<feature type="transmembrane region" description="Helical" evidence="7">
    <location>
        <begin position="64"/>
        <end position="81"/>
    </location>
</feature>
<dbReference type="AlphaFoldDB" id="A0A5N6QJK0"/>
<dbReference type="PANTHER" id="PTHR19317">
    <property type="entry name" value="PRENYLATED RAB ACCEPTOR 1-RELATED"/>
    <property type="match status" value="1"/>
</dbReference>
<evidence type="ECO:0000256" key="1">
    <source>
        <dbReference type="ARBA" id="ARBA00002501"/>
    </source>
</evidence>
<evidence type="ECO:0000256" key="8">
    <source>
        <dbReference type="SAM" id="MobiDB-lite"/>
    </source>
</evidence>
<dbReference type="GO" id="GO:0016020">
    <property type="term" value="C:membrane"/>
    <property type="evidence" value="ECO:0007669"/>
    <property type="project" value="UniProtKB-SubCell"/>
</dbReference>
<proteinExistence type="inferred from homology"/>